<comment type="similarity">
    <text evidence="1">Belongs to the V-ATPase E subunit family.</text>
</comment>
<keyword evidence="4" id="KW-0175">Coiled coil</keyword>
<keyword evidence="2" id="KW-0813">Transport</keyword>
<evidence type="ECO:0000256" key="2">
    <source>
        <dbReference type="ARBA" id="ARBA00022448"/>
    </source>
</evidence>
<dbReference type="SUPFAM" id="SSF160527">
    <property type="entry name" value="V-type ATPase subunit E-like"/>
    <property type="match status" value="1"/>
</dbReference>
<proteinExistence type="inferred from homology"/>
<dbReference type="InterPro" id="IPR002842">
    <property type="entry name" value="ATPase_V1_Esu"/>
</dbReference>
<reference evidence="5" key="1">
    <citation type="submission" date="2018-05" db="EMBL/GenBank/DDBJ databases">
        <authorList>
            <person name="Lanie J.A."/>
            <person name="Ng W.-L."/>
            <person name="Kazmierczak K.M."/>
            <person name="Andrzejewski T.M."/>
            <person name="Davidsen T.M."/>
            <person name="Wayne K.J."/>
            <person name="Tettelin H."/>
            <person name="Glass J.I."/>
            <person name="Rusch D."/>
            <person name="Podicherti R."/>
            <person name="Tsui H.-C.T."/>
            <person name="Winkler M.E."/>
        </authorList>
    </citation>
    <scope>NUCLEOTIDE SEQUENCE</scope>
</reference>
<evidence type="ECO:0008006" key="6">
    <source>
        <dbReference type="Google" id="ProtNLM"/>
    </source>
</evidence>
<dbReference type="GO" id="GO:0033178">
    <property type="term" value="C:proton-transporting two-sector ATPase complex, catalytic domain"/>
    <property type="evidence" value="ECO:0007669"/>
    <property type="project" value="InterPro"/>
</dbReference>
<evidence type="ECO:0000256" key="3">
    <source>
        <dbReference type="ARBA" id="ARBA00023065"/>
    </source>
</evidence>
<protein>
    <recommendedName>
        <fullName evidence="6">V-type ATP synthase subunit E</fullName>
    </recommendedName>
</protein>
<feature type="coiled-coil region" evidence="4">
    <location>
        <begin position="26"/>
        <end position="88"/>
    </location>
</feature>
<keyword evidence="3" id="KW-0406">Ion transport</keyword>
<evidence type="ECO:0000256" key="4">
    <source>
        <dbReference type="SAM" id="Coils"/>
    </source>
</evidence>
<dbReference type="GO" id="GO:0046961">
    <property type="term" value="F:proton-transporting ATPase activity, rotational mechanism"/>
    <property type="evidence" value="ECO:0007669"/>
    <property type="project" value="InterPro"/>
</dbReference>
<sequence length="180" mass="20515">MALQEILSQVEKTGQKQVEEIRTKTKSEVEAKLSEARNKGKAVSKEIGVETLRQIEQLEQQEIPAAELEVKRSRLDAQRRALEETRKEVFDKLGKLGKADLEKVYKKLSSNLPKGGTLHCRKEDVSLIGKFSKLKMGSSIDEPGFIVETPDYRLDFRFSTLVEKAWQDHLPIVSEELFSK</sequence>
<gene>
    <name evidence="5" type="ORF">METZ01_LOCUS318056</name>
</gene>
<accession>A0A382NZS9</accession>
<evidence type="ECO:0000256" key="1">
    <source>
        <dbReference type="ARBA" id="ARBA00005901"/>
    </source>
</evidence>
<dbReference type="Pfam" id="PF01991">
    <property type="entry name" value="vATP-synt_E"/>
    <property type="match status" value="1"/>
</dbReference>
<dbReference type="EMBL" id="UINC01103086">
    <property type="protein sequence ID" value="SVC65202.1"/>
    <property type="molecule type" value="Genomic_DNA"/>
</dbReference>
<organism evidence="5">
    <name type="scientific">marine metagenome</name>
    <dbReference type="NCBI Taxonomy" id="408172"/>
    <lineage>
        <taxon>unclassified sequences</taxon>
        <taxon>metagenomes</taxon>
        <taxon>ecological metagenomes</taxon>
    </lineage>
</organism>
<evidence type="ECO:0000313" key="5">
    <source>
        <dbReference type="EMBL" id="SVC65202.1"/>
    </source>
</evidence>
<dbReference type="AlphaFoldDB" id="A0A382NZS9"/>
<name>A0A382NZS9_9ZZZZ</name>